<dbReference type="PROSITE" id="PS00108">
    <property type="entry name" value="PROTEIN_KINASE_ST"/>
    <property type="match status" value="1"/>
</dbReference>
<dbReference type="EMBL" id="CCKQ01009728">
    <property type="protein sequence ID" value="CDW81237.1"/>
    <property type="molecule type" value="Genomic_DNA"/>
</dbReference>
<dbReference type="GO" id="GO:0004674">
    <property type="term" value="F:protein serine/threonine kinase activity"/>
    <property type="evidence" value="ECO:0007669"/>
    <property type="project" value="UniProtKB-EC"/>
</dbReference>
<dbReference type="PANTHER" id="PTHR11909">
    <property type="entry name" value="CASEIN KINASE-RELATED"/>
    <property type="match status" value="1"/>
</dbReference>
<feature type="domain" description="Protein kinase" evidence="3">
    <location>
        <begin position="1"/>
        <end position="204"/>
    </location>
</feature>
<dbReference type="InterPro" id="IPR011009">
    <property type="entry name" value="Kinase-like_dom_sf"/>
</dbReference>
<evidence type="ECO:0000256" key="1">
    <source>
        <dbReference type="ARBA" id="ARBA00012513"/>
    </source>
</evidence>
<dbReference type="SUPFAM" id="SSF56112">
    <property type="entry name" value="Protein kinase-like (PK-like)"/>
    <property type="match status" value="1"/>
</dbReference>
<evidence type="ECO:0000256" key="2">
    <source>
        <dbReference type="ARBA" id="ARBA00023860"/>
    </source>
</evidence>
<dbReference type="Pfam" id="PF00069">
    <property type="entry name" value="Pkinase"/>
    <property type="match status" value="1"/>
</dbReference>
<dbReference type="EC" id="2.7.11.1" evidence="1"/>
<keyword evidence="5" id="KW-1185">Reference proteome</keyword>
<accession>A0A078AIA3</accession>
<dbReference type="OrthoDB" id="4062651at2759"/>
<dbReference type="InterPro" id="IPR008271">
    <property type="entry name" value="Ser/Thr_kinase_AS"/>
</dbReference>
<evidence type="ECO:0000313" key="5">
    <source>
        <dbReference type="Proteomes" id="UP000039865"/>
    </source>
</evidence>
<dbReference type="InParanoid" id="A0A078AIA3"/>
<dbReference type="Gene3D" id="1.10.510.10">
    <property type="entry name" value="Transferase(Phosphotransferase) domain 1"/>
    <property type="match status" value="1"/>
</dbReference>
<evidence type="ECO:0000313" key="4">
    <source>
        <dbReference type="EMBL" id="CDW81237.1"/>
    </source>
</evidence>
<evidence type="ECO:0000259" key="3">
    <source>
        <dbReference type="PROSITE" id="PS50011"/>
    </source>
</evidence>
<dbReference type="PROSITE" id="PS50011">
    <property type="entry name" value="PROTEIN_KINASE_DOM"/>
    <property type="match status" value="1"/>
</dbReference>
<keyword evidence="4" id="KW-0418">Kinase</keyword>
<gene>
    <name evidence="4" type="primary">Contig7540.g8049</name>
    <name evidence="4" type="ORF">STYLEM_10250</name>
</gene>
<reference evidence="4 5" key="1">
    <citation type="submission" date="2014-06" db="EMBL/GenBank/DDBJ databases">
        <authorList>
            <person name="Swart Estienne"/>
        </authorList>
    </citation>
    <scope>NUCLEOTIDE SEQUENCE [LARGE SCALE GENOMIC DNA]</scope>
    <source>
        <strain evidence="4 5">130c</strain>
    </source>
</reference>
<organism evidence="4 5">
    <name type="scientific">Stylonychia lemnae</name>
    <name type="common">Ciliate</name>
    <dbReference type="NCBI Taxonomy" id="5949"/>
    <lineage>
        <taxon>Eukaryota</taxon>
        <taxon>Sar</taxon>
        <taxon>Alveolata</taxon>
        <taxon>Ciliophora</taxon>
        <taxon>Intramacronucleata</taxon>
        <taxon>Spirotrichea</taxon>
        <taxon>Stichotrichia</taxon>
        <taxon>Sporadotrichida</taxon>
        <taxon>Oxytrichidae</taxon>
        <taxon>Stylonychinae</taxon>
        <taxon>Stylonychia</taxon>
    </lineage>
</organism>
<protein>
    <recommendedName>
        <fullName evidence="2">Casein kinase I</fullName>
        <ecNumber evidence="1">2.7.11.1</ecNumber>
    </recommendedName>
</protein>
<dbReference type="AlphaFoldDB" id="A0A078AIA3"/>
<dbReference type="InterPro" id="IPR050235">
    <property type="entry name" value="CK1_Ser-Thr_kinase"/>
</dbReference>
<proteinExistence type="predicted"/>
<dbReference type="GO" id="GO:0005524">
    <property type="term" value="F:ATP binding"/>
    <property type="evidence" value="ECO:0007669"/>
    <property type="project" value="InterPro"/>
</dbReference>
<dbReference type="Proteomes" id="UP000039865">
    <property type="component" value="Unassembled WGS sequence"/>
</dbReference>
<name>A0A078AIA3_STYLE</name>
<dbReference type="InterPro" id="IPR000719">
    <property type="entry name" value="Prot_kinase_dom"/>
</dbReference>
<dbReference type="OMA" id="QHAIEFR"/>
<keyword evidence="4" id="KW-0808">Transferase</keyword>
<sequence>MRYQDCFPKYISSGYGKDNKSYLAIEVLGPSLKKLLHHSKHGVSLQTINLIKKLHQIGFVHRDIKPDNILIRSFDLQSPESSLFALIDFSASETYIGENNKHIKNERQKRFNGNFAFSSVYQMLGHSPSRKDDLLSIFYLLLFLKEGQLPWTVKQQDGTYKKQTFEQKPDYNQILDSLYNQLLRIKINKHLWVMDWTKFTVNWVKKFKEFEILFQKFDNNLERKREISPAPSIYDQNVYQTCQLSQLTSKIKGKPQNQTLSLTQNQQCEVSEPPQIKIIWQIISPLGYQAKFDQHAIEFRSPEFKQGIQNC</sequence>